<dbReference type="GO" id="GO:0003677">
    <property type="term" value="F:DNA binding"/>
    <property type="evidence" value="ECO:0007669"/>
    <property type="project" value="UniProtKB-KW"/>
</dbReference>
<dbReference type="PANTHER" id="PTHR30408">
    <property type="entry name" value="TYPE-1 RESTRICTION ENZYME ECOKI SPECIFICITY PROTEIN"/>
    <property type="match status" value="1"/>
</dbReference>
<dbReference type="CDD" id="cd17252">
    <property type="entry name" value="RMtype1_S_EcoKI-TRD1-CR1_like"/>
    <property type="match status" value="1"/>
</dbReference>
<dbReference type="CDD" id="cd17256">
    <property type="entry name" value="RMtype1_S_EcoJA65PI-TRD1-CR1_like"/>
    <property type="match status" value="1"/>
</dbReference>
<dbReference type="Pfam" id="PF01420">
    <property type="entry name" value="Methylase_S"/>
    <property type="match status" value="2"/>
</dbReference>
<feature type="domain" description="Type I restriction modification DNA specificity" evidence="4">
    <location>
        <begin position="2"/>
        <end position="173"/>
    </location>
</feature>
<dbReference type="InterPro" id="IPR000055">
    <property type="entry name" value="Restrct_endonuc_typeI_TRD"/>
</dbReference>
<keyword evidence="3" id="KW-0238">DNA-binding</keyword>
<evidence type="ECO:0000313" key="5">
    <source>
        <dbReference type="EMBL" id="OUJ69933.1"/>
    </source>
</evidence>
<evidence type="ECO:0000256" key="2">
    <source>
        <dbReference type="ARBA" id="ARBA00022747"/>
    </source>
</evidence>
<dbReference type="InterPro" id="IPR044946">
    <property type="entry name" value="Restrct_endonuc_typeI_TRD_sf"/>
</dbReference>
<dbReference type="OrthoDB" id="825893at2"/>
<dbReference type="EMBL" id="MTSE01000028">
    <property type="protein sequence ID" value="OUJ69933.1"/>
    <property type="molecule type" value="Genomic_DNA"/>
</dbReference>
<keyword evidence="6" id="KW-1185">Reference proteome</keyword>
<dbReference type="Gene3D" id="3.90.220.20">
    <property type="entry name" value="DNA methylase specificity domains"/>
    <property type="match status" value="2"/>
</dbReference>
<dbReference type="PANTHER" id="PTHR30408:SF12">
    <property type="entry name" value="TYPE I RESTRICTION ENZYME MJAVIII SPECIFICITY SUBUNIT"/>
    <property type="match status" value="1"/>
</dbReference>
<proteinExistence type="inferred from homology"/>
<organism evidence="5 6">
    <name type="scientific">Hymenobacter crusticola</name>
    <dbReference type="NCBI Taxonomy" id="1770526"/>
    <lineage>
        <taxon>Bacteria</taxon>
        <taxon>Pseudomonadati</taxon>
        <taxon>Bacteroidota</taxon>
        <taxon>Cytophagia</taxon>
        <taxon>Cytophagales</taxon>
        <taxon>Hymenobacteraceae</taxon>
        <taxon>Hymenobacter</taxon>
    </lineage>
</organism>
<dbReference type="GO" id="GO:0009307">
    <property type="term" value="P:DNA restriction-modification system"/>
    <property type="evidence" value="ECO:0007669"/>
    <property type="project" value="UniProtKB-KW"/>
</dbReference>
<sequence length="417" mass="47031">MKKVTLADIFEKPISGEWGVEPTEQAVNILRTTNFTNEGRLNLSNVVRRDIERKKVLQKQLRPGDIIIEKSGGSPTQPVGRVVYFDIEEGTYLCNNFTSILRPKASVHPKYALHMLYGLHINKVTLAFQNKTTGIINLKLASYLADVQIPLPPIAEQRHIARVLDAADRLRQQDQQLLAQYEQLVQAMFVDMFGDPVRNEKGWNKVKLADFIHPERPVTYGILMPGSEDIEGGVPYVRVVDIKGGRVLHNKVKRTTKEISDSYKRSLLIPGDLLISIRGHVGRLAITPPELNGANITQDTARLSINAELSNPEYVHRCLEHIEMQRIMQRYTKGVAVKGINLGDLRKIEIPLPPLKLQRKFADTIKLLEAQYSVTQELQQHSEALFNSLLQQAFRGQLTLPVEAEAPKRGGQLVLEL</sequence>
<dbReference type="Proteomes" id="UP000194873">
    <property type="component" value="Unassembled WGS sequence"/>
</dbReference>
<keyword evidence="2" id="KW-0680">Restriction system</keyword>
<reference evidence="5 6" key="1">
    <citation type="submission" date="2017-01" db="EMBL/GenBank/DDBJ databases">
        <title>A new Hymenobacter.</title>
        <authorList>
            <person name="Liang Y."/>
            <person name="Feng F."/>
        </authorList>
    </citation>
    <scope>NUCLEOTIDE SEQUENCE [LARGE SCALE GENOMIC DNA]</scope>
    <source>
        <strain evidence="5">MIMBbqt21</strain>
    </source>
</reference>
<evidence type="ECO:0000256" key="1">
    <source>
        <dbReference type="ARBA" id="ARBA00010923"/>
    </source>
</evidence>
<protein>
    <recommendedName>
        <fullName evidence="4">Type I restriction modification DNA specificity domain-containing protein</fullName>
    </recommendedName>
</protein>
<accession>A0A243W6D8</accession>
<dbReference type="InterPro" id="IPR052021">
    <property type="entry name" value="Type-I_RS_S_subunit"/>
</dbReference>
<evidence type="ECO:0000259" key="4">
    <source>
        <dbReference type="Pfam" id="PF01420"/>
    </source>
</evidence>
<gene>
    <name evidence="5" type="ORF">BXP70_25670</name>
</gene>
<feature type="domain" description="Type I restriction modification DNA specificity" evidence="4">
    <location>
        <begin position="201"/>
        <end position="379"/>
    </location>
</feature>
<dbReference type="AlphaFoldDB" id="A0A243W6D8"/>
<name>A0A243W6D8_9BACT</name>
<dbReference type="SUPFAM" id="SSF116734">
    <property type="entry name" value="DNA methylase specificity domain"/>
    <property type="match status" value="2"/>
</dbReference>
<evidence type="ECO:0000256" key="3">
    <source>
        <dbReference type="ARBA" id="ARBA00023125"/>
    </source>
</evidence>
<comment type="similarity">
    <text evidence="1">Belongs to the type-I restriction system S methylase family.</text>
</comment>
<dbReference type="RefSeq" id="WP_086596982.1">
    <property type="nucleotide sequence ID" value="NZ_MTSE01000028.1"/>
</dbReference>
<comment type="caution">
    <text evidence="5">The sequence shown here is derived from an EMBL/GenBank/DDBJ whole genome shotgun (WGS) entry which is preliminary data.</text>
</comment>
<evidence type="ECO:0000313" key="6">
    <source>
        <dbReference type="Proteomes" id="UP000194873"/>
    </source>
</evidence>